<evidence type="ECO:0000313" key="7">
    <source>
        <dbReference type="Proteomes" id="UP001465976"/>
    </source>
</evidence>
<keyword evidence="2" id="KW-0547">Nucleotide-binding</keyword>
<proteinExistence type="inferred from homology"/>
<dbReference type="Gene3D" id="3.40.50.10420">
    <property type="entry name" value="NagB/RpiA/CoA transferase-like"/>
    <property type="match status" value="1"/>
</dbReference>
<evidence type="ECO:0000256" key="5">
    <source>
        <dbReference type="ARBA" id="ARBA00038966"/>
    </source>
</evidence>
<evidence type="ECO:0000256" key="4">
    <source>
        <dbReference type="ARBA" id="ARBA00036539"/>
    </source>
</evidence>
<dbReference type="InterPro" id="IPR002698">
    <property type="entry name" value="FTHF_cligase"/>
</dbReference>
<gene>
    <name evidence="6" type="ORF">V5O48_005937</name>
</gene>
<comment type="similarity">
    <text evidence="1">Belongs to the 5-formyltetrahydrofolate cyclo-ligase family.</text>
</comment>
<sequence>MPSGELDTSDIVSEILKCGKQLFVPRIDKTTPGRMDFVRVYNAEDLGSSPAGLWGIKEPSTQFSGQPRANALDEGLDMILLPDRQVWPSTDLCQGLVMAKDTTTDTYPPTLRLAVPAHYSVSSQPPEGIRRKADGQIAVALSLREQMVEDDKPVPVDDTDWKVDMVVLPDETVVRAGYAAS</sequence>
<organism evidence="6 7">
    <name type="scientific">Marasmius crinis-equi</name>
    <dbReference type="NCBI Taxonomy" id="585013"/>
    <lineage>
        <taxon>Eukaryota</taxon>
        <taxon>Fungi</taxon>
        <taxon>Dikarya</taxon>
        <taxon>Basidiomycota</taxon>
        <taxon>Agaricomycotina</taxon>
        <taxon>Agaricomycetes</taxon>
        <taxon>Agaricomycetidae</taxon>
        <taxon>Agaricales</taxon>
        <taxon>Marasmiineae</taxon>
        <taxon>Marasmiaceae</taxon>
        <taxon>Marasmius</taxon>
    </lineage>
</organism>
<dbReference type="InterPro" id="IPR024185">
    <property type="entry name" value="FTHF_cligase-like_sf"/>
</dbReference>
<dbReference type="SUPFAM" id="SSF100950">
    <property type="entry name" value="NagB/RpiA/CoA transferase-like"/>
    <property type="match status" value="1"/>
</dbReference>
<dbReference type="PANTHER" id="PTHR23407">
    <property type="entry name" value="ATPASE INHIBITOR/5-FORMYLTETRAHYDROFOLATE CYCLO-LIGASE"/>
    <property type="match status" value="1"/>
</dbReference>
<dbReference type="InterPro" id="IPR037171">
    <property type="entry name" value="NagB/RpiA_transferase-like"/>
</dbReference>
<evidence type="ECO:0000313" key="6">
    <source>
        <dbReference type="EMBL" id="KAL0576030.1"/>
    </source>
</evidence>
<evidence type="ECO:0000256" key="3">
    <source>
        <dbReference type="ARBA" id="ARBA00022840"/>
    </source>
</evidence>
<dbReference type="EC" id="6.3.3.2" evidence="5"/>
<keyword evidence="7" id="KW-1185">Reference proteome</keyword>
<dbReference type="Pfam" id="PF01812">
    <property type="entry name" value="5-FTHF_cyc-lig"/>
    <property type="match status" value="1"/>
</dbReference>
<name>A0ABR3FLD5_9AGAR</name>
<protein>
    <recommendedName>
        <fullName evidence="5">5-formyltetrahydrofolate cyclo-ligase</fullName>
        <ecNumber evidence="5">6.3.3.2</ecNumber>
    </recommendedName>
</protein>
<reference evidence="6 7" key="1">
    <citation type="submission" date="2024-02" db="EMBL/GenBank/DDBJ databases">
        <title>A draft genome for the cacao thread blight pathogen Marasmius crinis-equi.</title>
        <authorList>
            <person name="Cohen S.P."/>
            <person name="Baruah I.K."/>
            <person name="Amoako-Attah I."/>
            <person name="Bukari Y."/>
            <person name="Meinhardt L.W."/>
            <person name="Bailey B.A."/>
        </authorList>
    </citation>
    <scope>NUCLEOTIDE SEQUENCE [LARGE SCALE GENOMIC DNA]</scope>
    <source>
        <strain evidence="6 7">GH-76</strain>
    </source>
</reference>
<evidence type="ECO:0000256" key="1">
    <source>
        <dbReference type="ARBA" id="ARBA00010638"/>
    </source>
</evidence>
<comment type="caution">
    <text evidence="6">The sequence shown here is derived from an EMBL/GenBank/DDBJ whole genome shotgun (WGS) entry which is preliminary data.</text>
</comment>
<comment type="catalytic activity">
    <reaction evidence="4">
        <text>(6S)-5-formyl-5,6,7,8-tetrahydrofolate + ATP = (6R)-5,10-methenyltetrahydrofolate + ADP + phosphate</text>
        <dbReference type="Rhea" id="RHEA:10488"/>
        <dbReference type="ChEBI" id="CHEBI:30616"/>
        <dbReference type="ChEBI" id="CHEBI:43474"/>
        <dbReference type="ChEBI" id="CHEBI:57455"/>
        <dbReference type="ChEBI" id="CHEBI:57457"/>
        <dbReference type="ChEBI" id="CHEBI:456216"/>
        <dbReference type="EC" id="6.3.3.2"/>
    </reaction>
</comment>
<evidence type="ECO:0000256" key="2">
    <source>
        <dbReference type="ARBA" id="ARBA00022741"/>
    </source>
</evidence>
<dbReference type="PANTHER" id="PTHR23407:SF1">
    <property type="entry name" value="5-FORMYLTETRAHYDROFOLATE CYCLO-LIGASE"/>
    <property type="match status" value="1"/>
</dbReference>
<dbReference type="Proteomes" id="UP001465976">
    <property type="component" value="Unassembled WGS sequence"/>
</dbReference>
<dbReference type="EMBL" id="JBAHYK010000252">
    <property type="protein sequence ID" value="KAL0576030.1"/>
    <property type="molecule type" value="Genomic_DNA"/>
</dbReference>
<accession>A0ABR3FLD5</accession>
<keyword evidence="3" id="KW-0067">ATP-binding</keyword>